<keyword evidence="2" id="KW-0812">Transmembrane</keyword>
<organism evidence="5 6">
    <name type="scientific">Candidatus Zambryskibacteria bacterium RIFCSPLOWO2_01_FULL_45_21</name>
    <dbReference type="NCBI Taxonomy" id="1802761"/>
    <lineage>
        <taxon>Bacteria</taxon>
        <taxon>Candidatus Zambryskiibacteriota</taxon>
    </lineage>
</organism>
<feature type="transmembrane region" description="Helical" evidence="2">
    <location>
        <begin position="430"/>
        <end position="448"/>
    </location>
</feature>
<evidence type="ECO:0008006" key="7">
    <source>
        <dbReference type="Google" id="ProtNLM"/>
    </source>
</evidence>
<keyword evidence="2" id="KW-0472">Membrane</keyword>
<dbReference type="Proteomes" id="UP000176800">
    <property type="component" value="Unassembled WGS sequence"/>
</dbReference>
<dbReference type="InterPro" id="IPR018702">
    <property type="entry name" value="DUF2207"/>
</dbReference>
<dbReference type="InterPro" id="IPR048389">
    <property type="entry name" value="YciQ-like_C"/>
</dbReference>
<dbReference type="Pfam" id="PF20990">
    <property type="entry name" value="DUF2207_C"/>
    <property type="match status" value="1"/>
</dbReference>
<evidence type="ECO:0000313" key="6">
    <source>
        <dbReference type="Proteomes" id="UP000176800"/>
    </source>
</evidence>
<dbReference type="AlphaFoldDB" id="A0A1G2U1A3"/>
<feature type="compositionally biased region" description="Gly residues" evidence="1">
    <location>
        <begin position="598"/>
        <end position="617"/>
    </location>
</feature>
<proteinExistence type="predicted"/>
<evidence type="ECO:0000256" key="2">
    <source>
        <dbReference type="SAM" id="Phobius"/>
    </source>
</evidence>
<protein>
    <recommendedName>
        <fullName evidence="7">DUF2207 domain-containing protein</fullName>
    </recommendedName>
</protein>
<comment type="caution">
    <text evidence="5">The sequence shown here is derived from an EMBL/GenBank/DDBJ whole genome shotgun (WGS) entry which is preliminary data.</text>
</comment>
<evidence type="ECO:0000313" key="5">
    <source>
        <dbReference type="EMBL" id="OHB03301.1"/>
    </source>
</evidence>
<evidence type="ECO:0000259" key="3">
    <source>
        <dbReference type="Pfam" id="PF09972"/>
    </source>
</evidence>
<reference evidence="5 6" key="1">
    <citation type="journal article" date="2016" name="Nat. Commun.">
        <title>Thousands of microbial genomes shed light on interconnected biogeochemical processes in an aquifer system.</title>
        <authorList>
            <person name="Anantharaman K."/>
            <person name="Brown C.T."/>
            <person name="Hug L.A."/>
            <person name="Sharon I."/>
            <person name="Castelle C.J."/>
            <person name="Probst A.J."/>
            <person name="Thomas B.C."/>
            <person name="Singh A."/>
            <person name="Wilkins M.J."/>
            <person name="Karaoz U."/>
            <person name="Brodie E.L."/>
            <person name="Williams K.H."/>
            <person name="Hubbard S.S."/>
            <person name="Banfield J.F."/>
        </authorList>
    </citation>
    <scope>NUCLEOTIDE SEQUENCE [LARGE SCALE GENOMIC DNA]</scope>
</reference>
<dbReference type="Pfam" id="PF09972">
    <property type="entry name" value="DUF2207"/>
    <property type="match status" value="1"/>
</dbReference>
<feature type="transmembrane region" description="Helical" evidence="2">
    <location>
        <begin position="454"/>
        <end position="473"/>
    </location>
</feature>
<dbReference type="EMBL" id="MHWE01000020">
    <property type="protein sequence ID" value="OHB03301.1"/>
    <property type="molecule type" value="Genomic_DNA"/>
</dbReference>
<feature type="domain" description="Predicted membrane protein YciQ-like C-terminal" evidence="4">
    <location>
        <begin position="297"/>
        <end position="550"/>
    </location>
</feature>
<sequence length="617" mass="68196">MGVFKRISFVSLVELFLLLGLVLTVGQAVTATAQSPGSVDDFEITSFSADYYLTRSPEGTSILTVNEVLVAKFPEFDQNHGILRAIPDEYQSHTVSLKIQSVTNERDVAYRYTTTTTNHNLVLKIGDAGTYVHGPQTYKIRYEMRNVINFQAGQDEFYWDINGDQWLQTFKQVIANIHIPKELDSALLPQRQCYAGVLGGIASNCTVAARDDELETVITVLANSPLQPRQTLTAILAFKAGTFAIGPEVAREQFYRKIKVALAAIAVTLPPLIAAKVMHSRWRRFGNDPKSRGIIVPEYAPPKDFNVLISDFVLNQKMSQKAFSAAIIELAVGRYFNIYETKQKKTLRRDVTDYELELIKDPSGITPELKKVAHVVFGTGQVGTRIKLSELKILHASIYKNMREMENLMSQNLTTKGYFKKDPKKVKTSYMAWAGGIFFVSMAGLFIWPVSVLAVGLALAALVMFGFAFIMPARTEAGVKAHDDLLGLRSYIKMAETDRLKYLQSPKGAERVSDSSEFDPKTPAQKIKLFEKLLPYAMLFNLEKDWTKQFQDLYKQQPDWYFGGWTTFNSVYLASSISGFGTYNSAVFAPPSSSSGSGFSGGGSSGGGGGGGGGGGW</sequence>
<accession>A0A1G2U1A3</accession>
<gene>
    <name evidence="5" type="ORF">A3B14_01330</name>
</gene>
<feature type="region of interest" description="Disordered" evidence="1">
    <location>
        <begin position="596"/>
        <end position="617"/>
    </location>
</feature>
<feature type="domain" description="DUF2207" evidence="3">
    <location>
        <begin position="44"/>
        <end position="187"/>
    </location>
</feature>
<evidence type="ECO:0000259" key="4">
    <source>
        <dbReference type="Pfam" id="PF20990"/>
    </source>
</evidence>
<evidence type="ECO:0000256" key="1">
    <source>
        <dbReference type="SAM" id="MobiDB-lite"/>
    </source>
</evidence>
<keyword evidence="2" id="KW-1133">Transmembrane helix</keyword>
<name>A0A1G2U1A3_9BACT</name>